<proteinExistence type="predicted"/>
<dbReference type="InterPro" id="IPR018684">
    <property type="entry name" value="DUF2171"/>
</dbReference>
<evidence type="ECO:0000313" key="2">
    <source>
        <dbReference type="Proteomes" id="UP000318825"/>
    </source>
</evidence>
<organism evidence="1 2">
    <name type="scientific">Nitrobacter winogradskyi</name>
    <name type="common">Nitrobacter agilis</name>
    <dbReference type="NCBI Taxonomy" id="913"/>
    <lineage>
        <taxon>Bacteria</taxon>
        <taxon>Pseudomonadati</taxon>
        <taxon>Pseudomonadota</taxon>
        <taxon>Alphaproteobacteria</taxon>
        <taxon>Hyphomicrobiales</taxon>
        <taxon>Nitrobacteraceae</taxon>
        <taxon>Nitrobacter</taxon>
    </lineage>
</organism>
<dbReference type="AlphaFoldDB" id="A0A4Y3WCT8"/>
<dbReference type="EMBL" id="BJNF01000042">
    <property type="protein sequence ID" value="GEC15870.1"/>
    <property type="molecule type" value="Genomic_DNA"/>
</dbReference>
<protein>
    <recommendedName>
        <fullName evidence="3">DUF2171 domain-containing protein</fullName>
    </recommendedName>
</protein>
<reference evidence="1 2" key="1">
    <citation type="submission" date="2019-06" db="EMBL/GenBank/DDBJ databases">
        <title>Whole genome shotgun sequence of Nitrobacter winogradskyi NBRC 14297.</title>
        <authorList>
            <person name="Hosoyama A."/>
            <person name="Uohara A."/>
            <person name="Ohji S."/>
            <person name="Ichikawa N."/>
        </authorList>
    </citation>
    <scope>NUCLEOTIDE SEQUENCE [LARGE SCALE GENOMIC DNA]</scope>
    <source>
        <strain evidence="1 2">NBRC 14297</strain>
    </source>
</reference>
<sequence length="52" mass="5723">MNEIKEHMKVVGKDGGHVGTVDGVAGNRIKLTKDSDGQHQAQRAEFRFGHHV</sequence>
<dbReference type="OrthoDB" id="9803697at2"/>
<gene>
    <name evidence="1" type="ORF">NWI01_17620</name>
</gene>
<evidence type="ECO:0000313" key="1">
    <source>
        <dbReference type="EMBL" id="GEC15870.1"/>
    </source>
</evidence>
<comment type="caution">
    <text evidence="1">The sequence shown here is derived from an EMBL/GenBank/DDBJ whole genome shotgun (WGS) entry which is preliminary data.</text>
</comment>
<dbReference type="Pfam" id="PF09939">
    <property type="entry name" value="DUF2171"/>
    <property type="match status" value="1"/>
</dbReference>
<evidence type="ECO:0008006" key="3">
    <source>
        <dbReference type="Google" id="ProtNLM"/>
    </source>
</evidence>
<name>A0A4Y3WCT8_NITWI</name>
<accession>A0A4Y3WCT8</accession>
<dbReference type="Proteomes" id="UP000318825">
    <property type="component" value="Unassembled WGS sequence"/>
</dbReference>